<keyword evidence="1" id="KW-0112">Calmodulin-binding</keyword>
<dbReference type="InterPro" id="IPR000048">
    <property type="entry name" value="IQ_motif_EF-hand-BS"/>
</dbReference>
<evidence type="ECO:0000259" key="5">
    <source>
        <dbReference type="Pfam" id="PF13178"/>
    </source>
</evidence>
<dbReference type="GO" id="GO:0005516">
    <property type="term" value="F:calmodulin binding"/>
    <property type="evidence" value="ECO:0007669"/>
    <property type="project" value="UniProtKB-KW"/>
</dbReference>
<reference evidence="6" key="1">
    <citation type="submission" date="2013-07" db="EMBL/GenBank/DDBJ databases">
        <title>The genome of Eucalyptus grandis.</title>
        <authorList>
            <person name="Schmutz J."/>
            <person name="Hayes R."/>
            <person name="Myburg A."/>
            <person name="Tuskan G."/>
            <person name="Grattapaglia D."/>
            <person name="Rokhsar D.S."/>
        </authorList>
    </citation>
    <scope>NUCLEOTIDE SEQUENCE</scope>
    <source>
        <tissue evidence="6">Leaf extractions</tissue>
    </source>
</reference>
<dbReference type="EMBL" id="KK198753">
    <property type="protein sequence ID" value="KCW89090.1"/>
    <property type="molecule type" value="Genomic_DNA"/>
</dbReference>
<dbReference type="AlphaFoldDB" id="A0A059DFT0"/>
<evidence type="ECO:0000313" key="6">
    <source>
        <dbReference type="EMBL" id="KCW89090.1"/>
    </source>
</evidence>
<comment type="similarity">
    <text evidence="2">Belongs to the IQD family.</text>
</comment>
<evidence type="ECO:0000256" key="1">
    <source>
        <dbReference type="ARBA" id="ARBA00022860"/>
    </source>
</evidence>
<name>A0A059DFT0_EUCGR</name>
<protein>
    <recommendedName>
        <fullName evidence="5">DUF4005 domain-containing protein</fullName>
    </recommendedName>
</protein>
<feature type="domain" description="DUF4005" evidence="5">
    <location>
        <begin position="255"/>
        <end position="340"/>
    </location>
</feature>
<dbReference type="Gramene" id="KCW89090">
    <property type="protein sequence ID" value="KCW89090"/>
    <property type="gene ID" value="EUGRSUZ_A01417"/>
</dbReference>
<evidence type="ECO:0000256" key="3">
    <source>
        <dbReference type="ARBA" id="ARBA00024378"/>
    </source>
</evidence>
<proteinExistence type="inferred from homology"/>
<gene>
    <name evidence="6" type="ORF">EUGRSUZ_A01417</name>
</gene>
<dbReference type="OMA" id="NICQRKP"/>
<dbReference type="STRING" id="71139.A0A059DFT0"/>
<dbReference type="Pfam" id="PF00612">
    <property type="entry name" value="IQ"/>
    <property type="match status" value="1"/>
</dbReference>
<dbReference type="PANTHER" id="PTHR32295">
    <property type="entry name" value="IQ-DOMAIN 5-RELATED"/>
    <property type="match status" value="1"/>
</dbReference>
<feature type="region of interest" description="Disordered" evidence="4">
    <location>
        <begin position="189"/>
        <end position="372"/>
    </location>
</feature>
<feature type="region of interest" description="Disordered" evidence="4">
    <location>
        <begin position="1"/>
        <end position="26"/>
    </location>
</feature>
<comment type="subunit">
    <text evidence="3">Binds to multiple calmodulin (CaM) in the presence of Ca(2+) and CaM-like proteins.</text>
</comment>
<dbReference type="SMART" id="SM00015">
    <property type="entry name" value="IQ"/>
    <property type="match status" value="1"/>
</dbReference>
<organism evidence="6">
    <name type="scientific">Eucalyptus grandis</name>
    <name type="common">Flooded gum</name>
    <dbReference type="NCBI Taxonomy" id="71139"/>
    <lineage>
        <taxon>Eukaryota</taxon>
        <taxon>Viridiplantae</taxon>
        <taxon>Streptophyta</taxon>
        <taxon>Embryophyta</taxon>
        <taxon>Tracheophyta</taxon>
        <taxon>Spermatophyta</taxon>
        <taxon>Magnoliopsida</taxon>
        <taxon>eudicotyledons</taxon>
        <taxon>Gunneridae</taxon>
        <taxon>Pentapetalae</taxon>
        <taxon>rosids</taxon>
        <taxon>malvids</taxon>
        <taxon>Myrtales</taxon>
        <taxon>Myrtaceae</taxon>
        <taxon>Myrtoideae</taxon>
        <taxon>Eucalypteae</taxon>
        <taxon>Eucalyptus</taxon>
    </lineage>
</organism>
<evidence type="ECO:0000256" key="4">
    <source>
        <dbReference type="SAM" id="MobiDB-lite"/>
    </source>
</evidence>
<sequence length="372" mass="41309">MWTLLRPTNQEAATSRQCSRERTISTTATRTVVEETHADGVEVEVAMATTAAAQAPAATAKVALEVPPQISRPRTDVQKEHCAAIVIQTSFRGYLARRALRALRGLVKLQAIVRGRNVRKRAEMTLKCMQALVRVQAQVCEQRNRLSASDAASTNCRFPEFGSFWSSIDSLDIKLAKIWSDCSKDLLASEEEPTLDTPRRPDQRITGSSQSRISRDQGEAIKIIEIDTRGHHPSSISYQSPIKSRHHAQIIQSSSPSLIGYHRNRQESPQAPGYGSSPEPRLSGSSAGLKPNYMAATASAKSRLRSQSAPRQRIPTPLRERTRSARKRLSFPVPDPFGKMDDEFHHCLESPSNEGRALGNNRSRNDLRSLLR</sequence>
<accession>A0A059DFT0</accession>
<dbReference type="PANTHER" id="PTHR32295:SF6">
    <property type="entry name" value="PROTEIN IQ-DOMAIN 18"/>
    <property type="match status" value="1"/>
</dbReference>
<feature type="compositionally biased region" description="Polar residues" evidence="4">
    <location>
        <begin position="1"/>
        <end position="17"/>
    </location>
</feature>
<dbReference type="InterPro" id="IPR025064">
    <property type="entry name" value="DUF4005"/>
</dbReference>
<feature type="compositionally biased region" description="Basic and acidic residues" evidence="4">
    <location>
        <begin position="363"/>
        <end position="372"/>
    </location>
</feature>
<feature type="compositionally biased region" description="Basic and acidic residues" evidence="4">
    <location>
        <begin position="338"/>
        <end position="348"/>
    </location>
</feature>
<dbReference type="InParanoid" id="A0A059DFT0"/>
<evidence type="ECO:0000256" key="2">
    <source>
        <dbReference type="ARBA" id="ARBA00024341"/>
    </source>
</evidence>
<dbReference type="Pfam" id="PF13178">
    <property type="entry name" value="DUF4005"/>
    <property type="match status" value="1"/>
</dbReference>
<dbReference type="Gene3D" id="1.20.5.190">
    <property type="match status" value="1"/>
</dbReference>
<dbReference type="PROSITE" id="PS50096">
    <property type="entry name" value="IQ"/>
    <property type="match status" value="2"/>
</dbReference>
<feature type="compositionally biased region" description="Basic and acidic residues" evidence="4">
    <location>
        <begin position="213"/>
        <end position="230"/>
    </location>
</feature>